<proteinExistence type="predicted"/>
<dbReference type="AlphaFoldDB" id="A0A0E9XI76"/>
<name>A0A0E9XI76_ANGAN</name>
<reference evidence="1" key="1">
    <citation type="submission" date="2014-11" db="EMBL/GenBank/DDBJ databases">
        <authorList>
            <person name="Amaro Gonzalez C."/>
        </authorList>
    </citation>
    <scope>NUCLEOTIDE SEQUENCE</scope>
</reference>
<evidence type="ECO:0000313" key="1">
    <source>
        <dbReference type="EMBL" id="JAI01536.1"/>
    </source>
</evidence>
<sequence length="63" mass="7019">MVKAKSMRTSADAAVCAFNIYNHADRPYTSDQYINTLNSLTLVFTCKTTIIYTLSLCLSACIF</sequence>
<accession>A0A0E9XI76</accession>
<dbReference type="EMBL" id="GBXM01007042">
    <property type="protein sequence ID" value="JAI01536.1"/>
    <property type="molecule type" value="Transcribed_RNA"/>
</dbReference>
<protein>
    <submittedName>
        <fullName evidence="1">Uncharacterized protein</fullName>
    </submittedName>
</protein>
<organism evidence="1">
    <name type="scientific">Anguilla anguilla</name>
    <name type="common">European freshwater eel</name>
    <name type="synonym">Muraena anguilla</name>
    <dbReference type="NCBI Taxonomy" id="7936"/>
    <lineage>
        <taxon>Eukaryota</taxon>
        <taxon>Metazoa</taxon>
        <taxon>Chordata</taxon>
        <taxon>Craniata</taxon>
        <taxon>Vertebrata</taxon>
        <taxon>Euteleostomi</taxon>
        <taxon>Actinopterygii</taxon>
        <taxon>Neopterygii</taxon>
        <taxon>Teleostei</taxon>
        <taxon>Anguilliformes</taxon>
        <taxon>Anguillidae</taxon>
        <taxon>Anguilla</taxon>
    </lineage>
</organism>
<reference evidence="1" key="2">
    <citation type="journal article" date="2015" name="Fish Shellfish Immunol.">
        <title>Early steps in the European eel (Anguilla anguilla)-Vibrio vulnificus interaction in the gills: Role of the RtxA13 toxin.</title>
        <authorList>
            <person name="Callol A."/>
            <person name="Pajuelo D."/>
            <person name="Ebbesson L."/>
            <person name="Teles M."/>
            <person name="MacKenzie S."/>
            <person name="Amaro C."/>
        </authorList>
    </citation>
    <scope>NUCLEOTIDE SEQUENCE</scope>
</reference>